<evidence type="ECO:0000256" key="1">
    <source>
        <dbReference type="SAM" id="MobiDB-lite"/>
    </source>
</evidence>
<feature type="compositionally biased region" description="Polar residues" evidence="1">
    <location>
        <begin position="96"/>
        <end position="106"/>
    </location>
</feature>
<name>A0AAV2HDJ7_LYMST</name>
<accession>A0AAV2HDJ7</accession>
<feature type="region of interest" description="Disordered" evidence="1">
    <location>
        <begin position="74"/>
        <end position="106"/>
    </location>
</feature>
<sequence>MEELFFSALTGSVQIDNIIPYILRMETAEYNLQMTGQTGAAAVAGITGGIGVPALHDPNAPNQPPSVPILLESSQNQVTLSSSGDGGNNSRGCGDPSSNSTHNTSLGIRASLISDAGQVLTLYTDSGNTSSPQNSTSAT</sequence>
<reference evidence="2 3" key="1">
    <citation type="submission" date="2024-04" db="EMBL/GenBank/DDBJ databases">
        <authorList>
            <consortium name="Genoscope - CEA"/>
            <person name="William W."/>
        </authorList>
    </citation>
    <scope>NUCLEOTIDE SEQUENCE [LARGE SCALE GENOMIC DNA]</scope>
</reference>
<evidence type="ECO:0000313" key="2">
    <source>
        <dbReference type="EMBL" id="CAL1531338.1"/>
    </source>
</evidence>
<gene>
    <name evidence="2" type="ORF">GSLYS_00005433001</name>
</gene>
<comment type="caution">
    <text evidence="2">The sequence shown here is derived from an EMBL/GenBank/DDBJ whole genome shotgun (WGS) entry which is preliminary data.</text>
</comment>
<organism evidence="2 3">
    <name type="scientific">Lymnaea stagnalis</name>
    <name type="common">Great pond snail</name>
    <name type="synonym">Helix stagnalis</name>
    <dbReference type="NCBI Taxonomy" id="6523"/>
    <lineage>
        <taxon>Eukaryota</taxon>
        <taxon>Metazoa</taxon>
        <taxon>Spiralia</taxon>
        <taxon>Lophotrochozoa</taxon>
        <taxon>Mollusca</taxon>
        <taxon>Gastropoda</taxon>
        <taxon>Heterobranchia</taxon>
        <taxon>Euthyneura</taxon>
        <taxon>Panpulmonata</taxon>
        <taxon>Hygrophila</taxon>
        <taxon>Lymnaeoidea</taxon>
        <taxon>Lymnaeidae</taxon>
        <taxon>Lymnaea</taxon>
    </lineage>
</organism>
<keyword evidence="3" id="KW-1185">Reference proteome</keyword>
<evidence type="ECO:0000313" key="3">
    <source>
        <dbReference type="Proteomes" id="UP001497497"/>
    </source>
</evidence>
<dbReference type="Proteomes" id="UP001497497">
    <property type="component" value="Unassembled WGS sequence"/>
</dbReference>
<proteinExistence type="predicted"/>
<dbReference type="AlphaFoldDB" id="A0AAV2HDJ7"/>
<dbReference type="EMBL" id="CAXITT010000086">
    <property type="protein sequence ID" value="CAL1531338.1"/>
    <property type="molecule type" value="Genomic_DNA"/>
</dbReference>
<protein>
    <submittedName>
        <fullName evidence="2">Uncharacterized protein</fullName>
    </submittedName>
</protein>